<evidence type="ECO:0000313" key="3">
    <source>
        <dbReference type="Proteomes" id="UP000218231"/>
    </source>
</evidence>
<gene>
    <name evidence="2" type="ORF">WR25_23396</name>
</gene>
<name>A0A2A2M1U7_9BILA</name>
<evidence type="ECO:0000313" key="2">
    <source>
        <dbReference type="EMBL" id="PAV92400.1"/>
    </source>
</evidence>
<protein>
    <submittedName>
        <fullName evidence="2">Uncharacterized protein</fullName>
    </submittedName>
</protein>
<evidence type="ECO:0000256" key="1">
    <source>
        <dbReference type="SAM" id="Phobius"/>
    </source>
</evidence>
<feature type="transmembrane region" description="Helical" evidence="1">
    <location>
        <begin position="67"/>
        <end position="90"/>
    </location>
</feature>
<dbReference type="EMBL" id="LIAE01006215">
    <property type="protein sequence ID" value="PAV92400.1"/>
    <property type="molecule type" value="Genomic_DNA"/>
</dbReference>
<comment type="caution">
    <text evidence="2">The sequence shown here is derived from an EMBL/GenBank/DDBJ whole genome shotgun (WGS) entry which is preliminary data.</text>
</comment>
<proteinExistence type="predicted"/>
<reference evidence="2 3" key="1">
    <citation type="journal article" date="2017" name="Curr. Biol.">
        <title>Genome architecture and evolution of a unichromosomal asexual nematode.</title>
        <authorList>
            <person name="Fradin H."/>
            <person name="Zegar C."/>
            <person name="Gutwein M."/>
            <person name="Lucas J."/>
            <person name="Kovtun M."/>
            <person name="Corcoran D."/>
            <person name="Baugh L.R."/>
            <person name="Kiontke K."/>
            <person name="Gunsalus K."/>
            <person name="Fitch D.H."/>
            <person name="Piano F."/>
        </authorList>
    </citation>
    <scope>NUCLEOTIDE SEQUENCE [LARGE SCALE GENOMIC DNA]</scope>
    <source>
        <strain evidence="2">PF1309</strain>
    </source>
</reference>
<dbReference type="Proteomes" id="UP000218231">
    <property type="component" value="Unassembled WGS sequence"/>
</dbReference>
<sequence length="177" mass="18758">MRRRAFGLRPVPSLSSRPFGFNPSRLRACGAARFACLQGKALRAIPAALRLAPLERRRTGLRRIGRAGAYGWAAAAASWLSASLISTAVLHSSALAILKISASVGMCSPRSTLPMCERSMPARCASDSCAIPRSVRSARTAAPKACASSASKVVAPAGRPGWTERFCMDRSVKSQDN</sequence>
<dbReference type="AlphaFoldDB" id="A0A2A2M1U7"/>
<keyword evidence="1" id="KW-0812">Transmembrane</keyword>
<keyword evidence="1" id="KW-0472">Membrane</keyword>
<keyword evidence="1" id="KW-1133">Transmembrane helix</keyword>
<keyword evidence="3" id="KW-1185">Reference proteome</keyword>
<accession>A0A2A2M1U7</accession>
<organism evidence="2 3">
    <name type="scientific">Diploscapter pachys</name>
    <dbReference type="NCBI Taxonomy" id="2018661"/>
    <lineage>
        <taxon>Eukaryota</taxon>
        <taxon>Metazoa</taxon>
        <taxon>Ecdysozoa</taxon>
        <taxon>Nematoda</taxon>
        <taxon>Chromadorea</taxon>
        <taxon>Rhabditida</taxon>
        <taxon>Rhabditina</taxon>
        <taxon>Rhabditomorpha</taxon>
        <taxon>Rhabditoidea</taxon>
        <taxon>Rhabditidae</taxon>
        <taxon>Diploscapter</taxon>
    </lineage>
</organism>